<reference evidence="4 5" key="1">
    <citation type="submission" date="2019-08" db="EMBL/GenBank/DDBJ databases">
        <title>In-depth cultivation of the pig gut microbiome towards novel bacterial diversity and tailored functional studies.</title>
        <authorList>
            <person name="Wylensek D."/>
            <person name="Hitch T.C.A."/>
            <person name="Clavel T."/>
        </authorList>
    </citation>
    <scope>NUCLEOTIDE SEQUENCE [LARGE SCALE GENOMIC DNA]</scope>
    <source>
        <strain evidence="4 5">BBE-744-WT-12</strain>
    </source>
</reference>
<dbReference type="EMBL" id="VUNS01000017">
    <property type="protein sequence ID" value="MST98328.1"/>
    <property type="molecule type" value="Genomic_DNA"/>
</dbReference>
<dbReference type="GO" id="GO:0005737">
    <property type="term" value="C:cytoplasm"/>
    <property type="evidence" value="ECO:0007669"/>
    <property type="project" value="TreeGrafter"/>
</dbReference>
<dbReference type="Pfam" id="PF00300">
    <property type="entry name" value="His_Phos_1"/>
    <property type="match status" value="1"/>
</dbReference>
<evidence type="ECO:0000256" key="3">
    <source>
        <dbReference type="PIRSR" id="PIRSR613078-2"/>
    </source>
</evidence>
<keyword evidence="2" id="KW-0413">Isomerase</keyword>
<dbReference type="PROSITE" id="PS00175">
    <property type="entry name" value="PG_MUTASE"/>
    <property type="match status" value="1"/>
</dbReference>
<comment type="caution">
    <text evidence="4">The sequence shown here is derived from an EMBL/GenBank/DDBJ whole genome shotgun (WGS) entry which is preliminary data.</text>
</comment>
<feature type="binding site" evidence="3">
    <location>
        <begin position="11"/>
        <end position="18"/>
    </location>
    <ligand>
        <name>substrate</name>
    </ligand>
</feature>
<sequence length="211" mass="23435">MMNRTEFYIVRHGETAANSRNVVQGQNDVPLNETGLAQAARLAERLKAVHFDAVYASDLSRAMRTARIIAPGAAVVPLPELREWNLGDWVGLPFGEVERRYPDEVAALREDRADFQISGGESKRQVYDRVSRCLAELAEREEGRRVLVVTHCGVIRAMLRFALGGVHSFPCVPEVGNTSLSRLICFDGRWQLGTWNDLSHLTMPSAPAGGY</sequence>
<dbReference type="CDD" id="cd07067">
    <property type="entry name" value="HP_PGM_like"/>
    <property type="match status" value="1"/>
</dbReference>
<evidence type="ECO:0000256" key="2">
    <source>
        <dbReference type="ARBA" id="ARBA00023235"/>
    </source>
</evidence>
<dbReference type="GO" id="GO:0016791">
    <property type="term" value="F:phosphatase activity"/>
    <property type="evidence" value="ECO:0007669"/>
    <property type="project" value="TreeGrafter"/>
</dbReference>
<dbReference type="InterPro" id="IPR029033">
    <property type="entry name" value="His_PPase_superfam"/>
</dbReference>
<dbReference type="InterPro" id="IPR013078">
    <property type="entry name" value="His_Pase_superF_clade-1"/>
</dbReference>
<dbReference type="SMART" id="SM00855">
    <property type="entry name" value="PGAM"/>
    <property type="match status" value="1"/>
</dbReference>
<name>A0A844G7A2_9BACT</name>
<gene>
    <name evidence="4" type="ORF">FYJ85_14895</name>
</gene>
<proteinExistence type="predicted"/>
<evidence type="ECO:0000256" key="1">
    <source>
        <dbReference type="ARBA" id="ARBA00023152"/>
    </source>
</evidence>
<organism evidence="4 5">
    <name type="scientific">Victivallis lenta</name>
    <dbReference type="NCBI Taxonomy" id="2606640"/>
    <lineage>
        <taxon>Bacteria</taxon>
        <taxon>Pseudomonadati</taxon>
        <taxon>Lentisphaerota</taxon>
        <taxon>Lentisphaeria</taxon>
        <taxon>Victivallales</taxon>
        <taxon>Victivallaceae</taxon>
        <taxon>Victivallis</taxon>
    </lineage>
</organism>
<dbReference type="InterPro" id="IPR001345">
    <property type="entry name" value="PG/BPGM_mutase_AS"/>
</dbReference>
<dbReference type="InterPro" id="IPR050275">
    <property type="entry name" value="PGM_Phosphatase"/>
</dbReference>
<dbReference type="AlphaFoldDB" id="A0A844G7A2"/>
<dbReference type="Gene3D" id="3.40.50.1240">
    <property type="entry name" value="Phosphoglycerate mutase-like"/>
    <property type="match status" value="1"/>
</dbReference>
<keyword evidence="5" id="KW-1185">Reference proteome</keyword>
<accession>A0A844G7A2</accession>
<evidence type="ECO:0000313" key="5">
    <source>
        <dbReference type="Proteomes" id="UP000435649"/>
    </source>
</evidence>
<feature type="binding site" evidence="3">
    <location>
        <position position="61"/>
    </location>
    <ligand>
        <name>substrate</name>
    </ligand>
</feature>
<protein>
    <submittedName>
        <fullName evidence="4">Histidine phosphatase family protein</fullName>
    </submittedName>
</protein>
<dbReference type="RefSeq" id="WP_154419369.1">
    <property type="nucleotide sequence ID" value="NZ_VUNS01000017.1"/>
</dbReference>
<dbReference type="PANTHER" id="PTHR48100:SF1">
    <property type="entry name" value="HISTIDINE PHOSPHATASE FAMILY PROTEIN-RELATED"/>
    <property type="match status" value="1"/>
</dbReference>
<dbReference type="Proteomes" id="UP000435649">
    <property type="component" value="Unassembled WGS sequence"/>
</dbReference>
<dbReference type="SUPFAM" id="SSF53254">
    <property type="entry name" value="Phosphoglycerate mutase-like"/>
    <property type="match status" value="1"/>
</dbReference>
<keyword evidence="1" id="KW-0324">Glycolysis</keyword>
<dbReference type="PANTHER" id="PTHR48100">
    <property type="entry name" value="BROAD-SPECIFICITY PHOSPHATASE YOR283W-RELATED"/>
    <property type="match status" value="1"/>
</dbReference>
<evidence type="ECO:0000313" key="4">
    <source>
        <dbReference type="EMBL" id="MST98328.1"/>
    </source>
</evidence>